<dbReference type="AlphaFoldDB" id="A0A930VGF9"/>
<gene>
    <name evidence="1" type="ORF">ISU07_23675</name>
</gene>
<comment type="caution">
    <text evidence="1">The sequence shown here is derived from an EMBL/GenBank/DDBJ whole genome shotgun (WGS) entry which is preliminary data.</text>
</comment>
<reference evidence="1" key="1">
    <citation type="submission" date="2020-11" db="EMBL/GenBank/DDBJ databases">
        <title>Nocardioides sp. nov., isolated from Soil of Cynanchum wilfordii Hemsley rhizosphere.</title>
        <authorList>
            <person name="Lee J.-S."/>
            <person name="Suh M.K."/>
            <person name="Kim J.-S."/>
        </authorList>
    </citation>
    <scope>NUCLEOTIDE SEQUENCE</scope>
    <source>
        <strain evidence="1">KCTC 19275</strain>
    </source>
</reference>
<dbReference type="RefSeq" id="WP_194709327.1">
    <property type="nucleotide sequence ID" value="NZ_JADKPN010000033.1"/>
</dbReference>
<name>A0A930VGF9_9ACTN</name>
<organism evidence="1 2">
    <name type="scientific">Nocardioides islandensis</name>
    <dbReference type="NCBI Taxonomy" id="433663"/>
    <lineage>
        <taxon>Bacteria</taxon>
        <taxon>Bacillati</taxon>
        <taxon>Actinomycetota</taxon>
        <taxon>Actinomycetes</taxon>
        <taxon>Propionibacteriales</taxon>
        <taxon>Nocardioidaceae</taxon>
        <taxon>Nocardioides</taxon>
    </lineage>
</organism>
<dbReference type="Proteomes" id="UP000640489">
    <property type="component" value="Unassembled WGS sequence"/>
</dbReference>
<dbReference type="EMBL" id="JADKPN010000033">
    <property type="protein sequence ID" value="MBF4766143.1"/>
    <property type="molecule type" value="Genomic_DNA"/>
</dbReference>
<keyword evidence="2" id="KW-1185">Reference proteome</keyword>
<protein>
    <submittedName>
        <fullName evidence="1">Uncharacterized protein</fullName>
    </submittedName>
</protein>
<sequence>MALLLLAFSASFTWTDTVEEAGPSGNVHTKLPPTAVVNVLPTCEALAPQETPTTANESPESTSETLNAYVCWVPSLTDRSFPGARVTVGAEFATVTESLTVVPDRVPSLGVTSTRTTSPLSPLPTTPRFSVSVNELDPEVVLTMVPFTFHTYVNDTASPSASDFVAVAVTVWFVVGPVGDNTTVATGALLPTVTESLTVVPDRVPSLGVTSTRTTSPLSPLPTTPRFSVSVNELDPEVVLTMLP</sequence>
<evidence type="ECO:0000313" key="1">
    <source>
        <dbReference type="EMBL" id="MBF4766143.1"/>
    </source>
</evidence>
<feature type="non-terminal residue" evidence="1">
    <location>
        <position position="244"/>
    </location>
</feature>
<evidence type="ECO:0000313" key="2">
    <source>
        <dbReference type="Proteomes" id="UP000640489"/>
    </source>
</evidence>
<proteinExistence type="predicted"/>
<accession>A0A930VGF9</accession>